<dbReference type="InterPro" id="IPR020103">
    <property type="entry name" value="PsdUridine_synth_cat_dom_sf"/>
</dbReference>
<dbReference type="Pfam" id="PF00849">
    <property type="entry name" value="PseudoU_synth_2"/>
    <property type="match status" value="1"/>
</dbReference>
<dbReference type="OrthoDB" id="9807829at2"/>
<dbReference type="GO" id="GO:0000455">
    <property type="term" value="P:enzyme-directed rRNA pseudouridine synthesis"/>
    <property type="evidence" value="ECO:0007669"/>
    <property type="project" value="TreeGrafter"/>
</dbReference>
<dbReference type="PANTHER" id="PTHR21600">
    <property type="entry name" value="MITOCHONDRIAL RNA PSEUDOURIDINE SYNTHASE"/>
    <property type="match status" value="1"/>
</dbReference>
<dbReference type="GO" id="GO:0003723">
    <property type="term" value="F:RNA binding"/>
    <property type="evidence" value="ECO:0007669"/>
    <property type="project" value="UniProtKB-KW"/>
</dbReference>
<dbReference type="PANTHER" id="PTHR21600:SF44">
    <property type="entry name" value="RIBOSOMAL LARGE SUBUNIT PSEUDOURIDINE SYNTHASE D"/>
    <property type="match status" value="1"/>
</dbReference>
<dbReference type="InterPro" id="IPR006145">
    <property type="entry name" value="PsdUridine_synth_RsuA/RluA"/>
</dbReference>
<comment type="similarity">
    <text evidence="1">Belongs to the pseudouridine synthase RluA family.</text>
</comment>
<keyword evidence="5" id="KW-1185">Reference proteome</keyword>
<dbReference type="InterPro" id="IPR050188">
    <property type="entry name" value="RluA_PseudoU_synthase"/>
</dbReference>
<dbReference type="GO" id="GO:0009982">
    <property type="term" value="F:pseudouridine synthase activity"/>
    <property type="evidence" value="ECO:0007669"/>
    <property type="project" value="InterPro"/>
</dbReference>
<dbReference type="AlphaFoldDB" id="A0A5C6RTT2"/>
<name>A0A5C6RTT2_9FLAO</name>
<dbReference type="SUPFAM" id="SSF55174">
    <property type="entry name" value="Alpha-L RNA-binding motif"/>
    <property type="match status" value="1"/>
</dbReference>
<dbReference type="RefSeq" id="WP_147100314.1">
    <property type="nucleotide sequence ID" value="NZ_VOOS01000003.1"/>
</dbReference>
<dbReference type="CDD" id="cd02869">
    <property type="entry name" value="PseudoU_synth_RluA_like"/>
    <property type="match status" value="1"/>
</dbReference>
<comment type="caution">
    <text evidence="4">The sequence shown here is derived from an EMBL/GenBank/DDBJ whole genome shotgun (WGS) entry which is preliminary data.</text>
</comment>
<keyword evidence="2" id="KW-0694">RNA-binding</keyword>
<dbReference type="PROSITE" id="PS50889">
    <property type="entry name" value="S4"/>
    <property type="match status" value="1"/>
</dbReference>
<dbReference type="Gene3D" id="3.30.2350.10">
    <property type="entry name" value="Pseudouridine synthase"/>
    <property type="match status" value="1"/>
</dbReference>
<evidence type="ECO:0000313" key="5">
    <source>
        <dbReference type="Proteomes" id="UP000321721"/>
    </source>
</evidence>
<evidence type="ECO:0000259" key="3">
    <source>
        <dbReference type="Pfam" id="PF00849"/>
    </source>
</evidence>
<evidence type="ECO:0000256" key="1">
    <source>
        <dbReference type="ARBA" id="ARBA00010876"/>
    </source>
</evidence>
<organism evidence="4 5">
    <name type="scientific">Vicingus serpentipes</name>
    <dbReference type="NCBI Taxonomy" id="1926625"/>
    <lineage>
        <taxon>Bacteria</taxon>
        <taxon>Pseudomonadati</taxon>
        <taxon>Bacteroidota</taxon>
        <taxon>Flavobacteriia</taxon>
        <taxon>Flavobacteriales</taxon>
        <taxon>Vicingaceae</taxon>
        <taxon>Vicingus</taxon>
    </lineage>
</organism>
<gene>
    <name evidence="4" type="ORF">FRY74_08000</name>
</gene>
<feature type="domain" description="Pseudouridine synthase RsuA/RluA-like" evidence="3">
    <location>
        <begin position="89"/>
        <end position="241"/>
    </location>
</feature>
<dbReference type="GO" id="GO:0140098">
    <property type="term" value="F:catalytic activity, acting on RNA"/>
    <property type="evidence" value="ECO:0007669"/>
    <property type="project" value="UniProtKB-ARBA"/>
</dbReference>
<dbReference type="EMBL" id="VOOS01000003">
    <property type="protein sequence ID" value="TXB65355.1"/>
    <property type="molecule type" value="Genomic_DNA"/>
</dbReference>
<evidence type="ECO:0000256" key="2">
    <source>
        <dbReference type="PROSITE-ProRule" id="PRU00182"/>
    </source>
</evidence>
<protein>
    <submittedName>
        <fullName evidence="4">RluA family pseudouridine synthase</fullName>
    </submittedName>
</protein>
<dbReference type="Proteomes" id="UP000321721">
    <property type="component" value="Unassembled WGS sequence"/>
</dbReference>
<sequence length="302" mass="35037">MKKIAKLRLSTFDVAEPKELMTFLLETIKDKNRTKIKSMLTHRQFKVGNDVITQYNHPLKVGDKVTVSWDKGFKKVSFQGLTIVFEDDDIIVINKRSGLLSIGSAKEKKLTAYSILKNHVQLDNPSNSVFVVHRLDRDASGLMVFAKNRKAQLEMQSTWDKTALKRKYLVVAEGTFENDEDTITTYLKESKALIVYSYLHDSKDFKKAVSSYTVIKKNEYFTLLEATLETERKHQLRAQLKAMEHPILGDKKYDSTQNPIDRMAFHAKVLTFIHPTTHKEVTFETKVPDDFLMLFRIKYYEK</sequence>
<dbReference type="SUPFAM" id="SSF55120">
    <property type="entry name" value="Pseudouridine synthase"/>
    <property type="match status" value="1"/>
</dbReference>
<reference evidence="4 5" key="1">
    <citation type="submission" date="2019-08" db="EMBL/GenBank/DDBJ databases">
        <title>Genome of Vicingus serpentipes NCIMB 15042.</title>
        <authorList>
            <person name="Bowman J.P."/>
        </authorList>
    </citation>
    <scope>NUCLEOTIDE SEQUENCE [LARGE SCALE GENOMIC DNA]</scope>
    <source>
        <strain evidence="4 5">NCIMB 15042</strain>
    </source>
</reference>
<evidence type="ECO:0000313" key="4">
    <source>
        <dbReference type="EMBL" id="TXB65355.1"/>
    </source>
</evidence>
<proteinExistence type="inferred from homology"/>
<accession>A0A5C6RTT2</accession>